<keyword evidence="2 5" id="KW-0812">Transmembrane</keyword>
<comment type="subcellular location">
    <subcellularLocation>
        <location evidence="1">Membrane</location>
        <topology evidence="1">Multi-pass membrane protein</topology>
    </subcellularLocation>
</comment>
<evidence type="ECO:0000256" key="1">
    <source>
        <dbReference type="ARBA" id="ARBA00004141"/>
    </source>
</evidence>
<name>A0A5M9K0B8_MONFR</name>
<feature type="domain" description="MARVEL" evidence="6">
    <location>
        <begin position="6"/>
        <end position="129"/>
    </location>
</feature>
<comment type="caution">
    <text evidence="7">The sequence shown here is derived from an EMBL/GenBank/DDBJ whole genome shotgun (WGS) entry which is preliminary data.</text>
</comment>
<dbReference type="InterPro" id="IPR008253">
    <property type="entry name" value="Marvel"/>
</dbReference>
<dbReference type="AlphaFoldDB" id="A0A5M9K0B8"/>
<proteinExistence type="predicted"/>
<feature type="transmembrane region" description="Helical" evidence="5">
    <location>
        <begin position="116"/>
        <end position="136"/>
    </location>
</feature>
<dbReference type="VEuPathDB" id="FungiDB:MFRU_015g01690"/>
<feature type="transmembrane region" description="Helical" evidence="5">
    <location>
        <begin position="40"/>
        <end position="59"/>
    </location>
</feature>
<evidence type="ECO:0000256" key="2">
    <source>
        <dbReference type="ARBA" id="ARBA00022692"/>
    </source>
</evidence>
<feature type="transmembrane region" description="Helical" evidence="5">
    <location>
        <begin position="71"/>
        <end position="96"/>
    </location>
</feature>
<keyword evidence="4 5" id="KW-0472">Membrane</keyword>
<dbReference type="PANTHER" id="PTHR37451:SF1">
    <property type="entry name" value="MARVEL DOMAIN-CONTAINING PROTEIN"/>
    <property type="match status" value="1"/>
</dbReference>
<dbReference type="PANTHER" id="PTHR37451">
    <property type="entry name" value="MARVEL DOMAIN"/>
    <property type="match status" value="1"/>
</dbReference>
<evidence type="ECO:0000256" key="5">
    <source>
        <dbReference type="SAM" id="Phobius"/>
    </source>
</evidence>
<evidence type="ECO:0000313" key="7">
    <source>
        <dbReference type="EMBL" id="KAA8574340.1"/>
    </source>
</evidence>
<evidence type="ECO:0000256" key="3">
    <source>
        <dbReference type="ARBA" id="ARBA00022989"/>
    </source>
</evidence>
<accession>A0A5M9K0B8</accession>
<feature type="transmembrane region" description="Helical" evidence="5">
    <location>
        <begin position="7"/>
        <end position="28"/>
    </location>
</feature>
<evidence type="ECO:0000259" key="6">
    <source>
        <dbReference type="Pfam" id="PF01284"/>
    </source>
</evidence>
<evidence type="ECO:0000256" key="4">
    <source>
        <dbReference type="ARBA" id="ARBA00023136"/>
    </source>
</evidence>
<dbReference type="Pfam" id="PF01284">
    <property type="entry name" value="MARVEL"/>
    <property type="match status" value="1"/>
</dbReference>
<reference evidence="7 8" key="1">
    <citation type="submission" date="2019-06" db="EMBL/GenBank/DDBJ databases">
        <title>Genome Sequence of the Brown Rot Fungal Pathogen Monilinia fructicola.</title>
        <authorList>
            <person name="De Miccolis Angelini R.M."/>
            <person name="Landi L."/>
            <person name="Abate D."/>
            <person name="Pollastro S."/>
            <person name="Romanazzi G."/>
            <person name="Faretra F."/>
        </authorList>
    </citation>
    <scope>NUCLEOTIDE SEQUENCE [LARGE SCALE GENOMIC DNA]</scope>
    <source>
        <strain evidence="7 8">Mfrc123</strain>
    </source>
</reference>
<keyword evidence="3 5" id="KW-1133">Transmembrane helix</keyword>
<organism evidence="7 8">
    <name type="scientific">Monilinia fructicola</name>
    <name type="common">Brown rot fungus</name>
    <name type="synonym">Ciboria fructicola</name>
    <dbReference type="NCBI Taxonomy" id="38448"/>
    <lineage>
        <taxon>Eukaryota</taxon>
        <taxon>Fungi</taxon>
        <taxon>Dikarya</taxon>
        <taxon>Ascomycota</taxon>
        <taxon>Pezizomycotina</taxon>
        <taxon>Leotiomycetes</taxon>
        <taxon>Helotiales</taxon>
        <taxon>Sclerotiniaceae</taxon>
        <taxon>Monilinia</taxon>
    </lineage>
</organism>
<gene>
    <name evidence="7" type="ORF">EYC84_005826</name>
</gene>
<dbReference type="EMBL" id="VICG01000003">
    <property type="protein sequence ID" value="KAA8574340.1"/>
    <property type="molecule type" value="Genomic_DNA"/>
</dbReference>
<dbReference type="Proteomes" id="UP000322873">
    <property type="component" value="Unassembled WGS sequence"/>
</dbReference>
<dbReference type="GO" id="GO:0016020">
    <property type="term" value="C:membrane"/>
    <property type="evidence" value="ECO:0007669"/>
    <property type="project" value="UniProtKB-SubCell"/>
</dbReference>
<keyword evidence="8" id="KW-1185">Reference proteome</keyword>
<evidence type="ECO:0000313" key="8">
    <source>
        <dbReference type="Proteomes" id="UP000322873"/>
    </source>
</evidence>
<protein>
    <recommendedName>
        <fullName evidence="6">MARVEL domain-containing protein</fullName>
    </recommendedName>
</protein>
<sequence>MAFAYTLPLRIVQAVFAIIVLGLMSYAADAWSYWWSPDSVNFLVFASVWTLLALIYLIVAPTHFPNAAHKYGILFAEAVTMIFWFAGFIALAVMLNNVNCGHSEWGVCKASIAGDVFAAFLWLLFAATTMMAALHVSRSRGDRSGHHDPAMEVAGPQGLSPPIDVFLQIMVTHGQDGVWNGAFWIAEREIYAMNTRHEK</sequence>